<dbReference type="GO" id="GO:0000245">
    <property type="term" value="P:spliceosomal complex assembly"/>
    <property type="evidence" value="ECO:0007669"/>
    <property type="project" value="TreeGrafter"/>
</dbReference>
<feature type="compositionally biased region" description="Low complexity" evidence="11">
    <location>
        <begin position="257"/>
        <end position="268"/>
    </location>
</feature>
<dbReference type="GO" id="GO:0050684">
    <property type="term" value="P:regulation of mRNA processing"/>
    <property type="evidence" value="ECO:0007669"/>
    <property type="project" value="TreeGrafter"/>
</dbReference>
<dbReference type="Pfam" id="PF00069">
    <property type="entry name" value="Pkinase"/>
    <property type="match status" value="1"/>
</dbReference>
<accession>A0A5B0NKK3</accession>
<evidence type="ECO:0000256" key="5">
    <source>
        <dbReference type="ARBA" id="ARBA00022777"/>
    </source>
</evidence>
<feature type="region of interest" description="Disordered" evidence="11">
    <location>
        <begin position="1"/>
        <end position="54"/>
    </location>
</feature>
<evidence type="ECO:0000259" key="12">
    <source>
        <dbReference type="PROSITE" id="PS50011"/>
    </source>
</evidence>
<keyword evidence="2 10" id="KW-0723">Serine/threonine-protein kinase</keyword>
<evidence type="ECO:0000256" key="2">
    <source>
        <dbReference type="ARBA" id="ARBA00022527"/>
    </source>
</evidence>
<dbReference type="AlphaFoldDB" id="A0A5B0NKK3"/>
<dbReference type="Proteomes" id="UP000324748">
    <property type="component" value="Unassembled WGS sequence"/>
</dbReference>
<comment type="similarity">
    <text evidence="10">Belongs to the protein kinase superfamily.</text>
</comment>
<reference evidence="13 14" key="1">
    <citation type="submission" date="2019-05" db="EMBL/GenBank/DDBJ databases">
        <title>Emergence of the Ug99 lineage of the wheat stem rust pathogen through somatic hybridization.</title>
        <authorList>
            <person name="Li F."/>
            <person name="Upadhyaya N.M."/>
            <person name="Sperschneider J."/>
            <person name="Matny O."/>
            <person name="Nguyen-Phuc H."/>
            <person name="Mago R."/>
            <person name="Raley C."/>
            <person name="Miller M.E."/>
            <person name="Silverstein K.A.T."/>
            <person name="Henningsen E."/>
            <person name="Hirsch C.D."/>
            <person name="Visser B."/>
            <person name="Pretorius Z.A."/>
            <person name="Steffenson B.J."/>
            <person name="Schwessinger B."/>
            <person name="Dodds P.N."/>
            <person name="Figueroa M."/>
        </authorList>
    </citation>
    <scope>NUCLEOTIDE SEQUENCE [LARGE SCALE GENOMIC DNA]</scope>
    <source>
        <strain evidence="13">21-0</strain>
    </source>
</reference>
<dbReference type="SUPFAM" id="SSF56112">
    <property type="entry name" value="Protein kinase-like (PK-like)"/>
    <property type="match status" value="1"/>
</dbReference>
<dbReference type="PROSITE" id="PS50011">
    <property type="entry name" value="PROTEIN_KINASE_DOM"/>
    <property type="match status" value="1"/>
</dbReference>
<name>A0A5B0NKK3_PUCGR</name>
<dbReference type="EC" id="2.7.11.1" evidence="1"/>
<evidence type="ECO:0000256" key="6">
    <source>
        <dbReference type="ARBA" id="ARBA00022840"/>
    </source>
</evidence>
<dbReference type="PROSITE" id="PS00107">
    <property type="entry name" value="PROTEIN_KINASE_ATP"/>
    <property type="match status" value="1"/>
</dbReference>
<comment type="catalytic activity">
    <reaction evidence="7">
        <text>L-threonyl-[protein] + ATP = O-phospho-L-threonyl-[protein] + ADP + H(+)</text>
        <dbReference type="Rhea" id="RHEA:46608"/>
        <dbReference type="Rhea" id="RHEA-COMP:11060"/>
        <dbReference type="Rhea" id="RHEA-COMP:11605"/>
        <dbReference type="ChEBI" id="CHEBI:15378"/>
        <dbReference type="ChEBI" id="CHEBI:30013"/>
        <dbReference type="ChEBI" id="CHEBI:30616"/>
        <dbReference type="ChEBI" id="CHEBI:61977"/>
        <dbReference type="ChEBI" id="CHEBI:456216"/>
        <dbReference type="EC" id="2.7.11.1"/>
    </reaction>
</comment>
<feature type="compositionally biased region" description="Low complexity" evidence="11">
    <location>
        <begin position="26"/>
        <end position="37"/>
    </location>
</feature>
<evidence type="ECO:0000256" key="11">
    <source>
        <dbReference type="SAM" id="MobiDB-lite"/>
    </source>
</evidence>
<dbReference type="GO" id="GO:0005737">
    <property type="term" value="C:cytoplasm"/>
    <property type="evidence" value="ECO:0007669"/>
    <property type="project" value="TreeGrafter"/>
</dbReference>
<comment type="caution">
    <text evidence="13">The sequence shown here is derived from an EMBL/GenBank/DDBJ whole genome shotgun (WGS) entry which is preliminary data.</text>
</comment>
<dbReference type="PROSITE" id="PS00108">
    <property type="entry name" value="PROTEIN_KINASE_ST"/>
    <property type="match status" value="1"/>
</dbReference>
<dbReference type="InterPro" id="IPR011009">
    <property type="entry name" value="Kinase-like_dom_sf"/>
</dbReference>
<dbReference type="GO" id="GO:0004674">
    <property type="term" value="F:protein serine/threonine kinase activity"/>
    <property type="evidence" value="ECO:0007669"/>
    <property type="project" value="UniProtKB-KW"/>
</dbReference>
<dbReference type="Gene3D" id="1.10.510.10">
    <property type="entry name" value="Transferase(Phosphotransferase) domain 1"/>
    <property type="match status" value="1"/>
</dbReference>
<dbReference type="InterPro" id="IPR008271">
    <property type="entry name" value="Ser/Thr_kinase_AS"/>
</dbReference>
<comment type="catalytic activity">
    <reaction evidence="8">
        <text>L-seryl-[protein] + ATP = O-phospho-L-seryl-[protein] + ADP + H(+)</text>
        <dbReference type="Rhea" id="RHEA:17989"/>
        <dbReference type="Rhea" id="RHEA-COMP:9863"/>
        <dbReference type="Rhea" id="RHEA-COMP:11604"/>
        <dbReference type="ChEBI" id="CHEBI:15378"/>
        <dbReference type="ChEBI" id="CHEBI:29999"/>
        <dbReference type="ChEBI" id="CHEBI:30616"/>
        <dbReference type="ChEBI" id="CHEBI:83421"/>
        <dbReference type="ChEBI" id="CHEBI:456216"/>
        <dbReference type="EC" id="2.7.11.1"/>
    </reaction>
</comment>
<dbReference type="Gene3D" id="3.30.200.20">
    <property type="entry name" value="Phosphorylase Kinase, domain 1"/>
    <property type="match status" value="1"/>
</dbReference>
<dbReference type="InterPro" id="IPR051334">
    <property type="entry name" value="SRPK"/>
</dbReference>
<feature type="binding site" evidence="9">
    <location>
        <position position="123"/>
    </location>
    <ligand>
        <name>ATP</name>
        <dbReference type="ChEBI" id="CHEBI:30616"/>
    </ligand>
</feature>
<dbReference type="PANTHER" id="PTHR47634">
    <property type="entry name" value="PROTEIN KINASE DOMAIN-CONTAINING PROTEIN-RELATED"/>
    <property type="match status" value="1"/>
</dbReference>
<keyword evidence="5 13" id="KW-0418">Kinase</keyword>
<feature type="region of interest" description="Disordered" evidence="11">
    <location>
        <begin position="250"/>
        <end position="276"/>
    </location>
</feature>
<evidence type="ECO:0000313" key="13">
    <source>
        <dbReference type="EMBL" id="KAA1089136.1"/>
    </source>
</evidence>
<dbReference type="InterPro" id="IPR017441">
    <property type="entry name" value="Protein_kinase_ATP_BS"/>
</dbReference>
<evidence type="ECO:0000256" key="10">
    <source>
        <dbReference type="RuleBase" id="RU000304"/>
    </source>
</evidence>
<evidence type="ECO:0000256" key="7">
    <source>
        <dbReference type="ARBA" id="ARBA00047899"/>
    </source>
</evidence>
<dbReference type="OrthoDB" id="2498996at2759"/>
<dbReference type="GO" id="GO:0005524">
    <property type="term" value="F:ATP binding"/>
    <property type="evidence" value="ECO:0007669"/>
    <property type="project" value="UniProtKB-UniRule"/>
</dbReference>
<dbReference type="GO" id="GO:0005634">
    <property type="term" value="C:nucleus"/>
    <property type="evidence" value="ECO:0007669"/>
    <property type="project" value="TreeGrafter"/>
</dbReference>
<evidence type="ECO:0000256" key="3">
    <source>
        <dbReference type="ARBA" id="ARBA00022679"/>
    </source>
</evidence>
<keyword evidence="3" id="KW-0808">Transferase</keyword>
<evidence type="ECO:0000256" key="1">
    <source>
        <dbReference type="ARBA" id="ARBA00012513"/>
    </source>
</evidence>
<keyword evidence="6 9" id="KW-0067">ATP-binding</keyword>
<dbReference type="InterPro" id="IPR000719">
    <property type="entry name" value="Prot_kinase_dom"/>
</dbReference>
<gene>
    <name evidence="13" type="primary">DSK1_2</name>
    <name evidence="13" type="ORF">PGT21_008070</name>
</gene>
<evidence type="ECO:0000313" key="14">
    <source>
        <dbReference type="Proteomes" id="UP000324748"/>
    </source>
</evidence>
<feature type="domain" description="Protein kinase" evidence="12">
    <location>
        <begin position="94"/>
        <end position="438"/>
    </location>
</feature>
<evidence type="ECO:0000256" key="8">
    <source>
        <dbReference type="ARBA" id="ARBA00048679"/>
    </source>
</evidence>
<protein>
    <recommendedName>
        <fullName evidence="1">non-specific serine/threonine protein kinase</fullName>
        <ecNumber evidence="1">2.7.11.1</ecNumber>
    </recommendedName>
</protein>
<keyword evidence="14" id="KW-1185">Reference proteome</keyword>
<evidence type="ECO:0000256" key="9">
    <source>
        <dbReference type="PROSITE-ProRule" id="PRU10141"/>
    </source>
</evidence>
<dbReference type="SMART" id="SM00220">
    <property type="entry name" value="S_TKc"/>
    <property type="match status" value="1"/>
</dbReference>
<organism evidence="13 14">
    <name type="scientific">Puccinia graminis f. sp. tritici</name>
    <dbReference type="NCBI Taxonomy" id="56615"/>
    <lineage>
        <taxon>Eukaryota</taxon>
        <taxon>Fungi</taxon>
        <taxon>Dikarya</taxon>
        <taxon>Basidiomycota</taxon>
        <taxon>Pucciniomycotina</taxon>
        <taxon>Pucciniomycetes</taxon>
        <taxon>Pucciniales</taxon>
        <taxon>Pucciniaceae</taxon>
        <taxon>Puccinia</taxon>
    </lineage>
</organism>
<dbReference type="PANTHER" id="PTHR47634:SF9">
    <property type="entry name" value="PROTEIN KINASE DOMAIN-CONTAINING PROTEIN-RELATED"/>
    <property type="match status" value="1"/>
</dbReference>
<keyword evidence="4 9" id="KW-0547">Nucleotide-binding</keyword>
<sequence length="442" mass="49006">MAPPSPLNLPTDSPNAPTHEPSGIKSAPETAAQQQPAASPPEPASPAESASPPDTLESLMIQLGVITGGQLMNDQEDAGYHPVKIGERFHDDRYQVVRKLGEGQFSMVWLAHDQQLDRHVALKIFKSSKFFTDSAEAEIKLLERVSRANPAHPGYAHVAGLLDHFKHQGPNGSHVCLVFEPLGQSLGALIRRHKKKIPEPIVRKIGQQVLLALDYLHRECGIIHIDMKPDNVLIVVEDVEGVIRRDLEHKPKGGYDSKSSIPLSTSSSDPFHLQGQSDHDPIAVKIIDFGSATWVADRRVEGVTTRPYRSPELMLDAPWDQRIDIWSTGCMLVELLTGYLLFPAPLDLPDEHLLGMMIVLLGPFPVEVVKAGKYFHQEIAQLDQMIAKQRSQTQSLEERLLIDYPSDRSISQCILKMLQIDHSKRAQAKEILDAKGWLGSDA</sequence>
<evidence type="ECO:0000256" key="4">
    <source>
        <dbReference type="ARBA" id="ARBA00022741"/>
    </source>
</evidence>
<proteinExistence type="inferred from homology"/>
<dbReference type="EMBL" id="VSWC01000093">
    <property type="protein sequence ID" value="KAA1089136.1"/>
    <property type="molecule type" value="Genomic_DNA"/>
</dbReference>